<keyword evidence="2" id="KW-1185">Reference proteome</keyword>
<evidence type="ECO:0000313" key="2">
    <source>
        <dbReference type="Proteomes" id="UP000423065"/>
    </source>
</evidence>
<gene>
    <name evidence="1" type="primary">206</name>
    <name evidence="1" type="ORF">SEA_STORMAGEDDON_206</name>
</gene>
<protein>
    <submittedName>
        <fullName evidence="1">Uncharacterized protein</fullName>
    </submittedName>
</protein>
<dbReference type="RefSeq" id="YP_010059681.1">
    <property type="nucleotide sequence ID" value="NC_054726.1"/>
</dbReference>
<dbReference type="GeneID" id="64766913"/>
<proteinExistence type="predicted"/>
<dbReference type="Proteomes" id="UP000423065">
    <property type="component" value="Segment"/>
</dbReference>
<dbReference type="EMBL" id="MN586040">
    <property type="protein sequence ID" value="QGJ95066.1"/>
    <property type="molecule type" value="Genomic_DNA"/>
</dbReference>
<name>A0A649VRG3_9CAUD</name>
<accession>A0A649VRG3</accession>
<sequence length="97" mass="10623">MSDTTARVMNTTDVLNAAEVIEAAIQGKSVALIDVLGNVSYGTARSIGDEQGYFARGDEDVRDCYLRITMRSGVERFEKVSDLMNGLRTTFFPGAHE</sequence>
<reference evidence="1 2" key="1">
    <citation type="submission" date="2019-10" db="EMBL/GenBank/DDBJ databases">
        <authorList>
            <person name="Garlena R.A."/>
            <person name="Russell D.A."/>
            <person name="Pope W.H."/>
            <person name="Jacobs-Sera D."/>
            <person name="Hatfull G.F."/>
        </authorList>
    </citation>
    <scope>NUCLEOTIDE SEQUENCE [LARGE SCALE GENOMIC DNA]</scope>
</reference>
<dbReference type="KEGG" id="vg:64766913"/>
<evidence type="ECO:0000313" key="1">
    <source>
        <dbReference type="EMBL" id="QGJ95066.1"/>
    </source>
</evidence>
<organism evidence="1 2">
    <name type="scientific">Gordonia phage Stormageddon</name>
    <dbReference type="NCBI Taxonomy" id="2656541"/>
    <lineage>
        <taxon>Viruses</taxon>
        <taxon>Duplodnaviria</taxon>
        <taxon>Heunggongvirae</taxon>
        <taxon>Uroviricota</taxon>
        <taxon>Caudoviricetes</taxon>
        <taxon>Stormageddonvirus</taxon>
        <taxon>Stormageddonvirus Stormageddon</taxon>
    </lineage>
</organism>